<dbReference type="EMBL" id="KN716697">
    <property type="protein sequence ID" value="KJH42193.1"/>
    <property type="molecule type" value="Genomic_DNA"/>
</dbReference>
<organism evidence="1 2">
    <name type="scientific">Dictyocaulus viviparus</name>
    <name type="common">Bovine lungworm</name>
    <dbReference type="NCBI Taxonomy" id="29172"/>
    <lineage>
        <taxon>Eukaryota</taxon>
        <taxon>Metazoa</taxon>
        <taxon>Ecdysozoa</taxon>
        <taxon>Nematoda</taxon>
        <taxon>Chromadorea</taxon>
        <taxon>Rhabditida</taxon>
        <taxon>Rhabditina</taxon>
        <taxon>Rhabditomorpha</taxon>
        <taxon>Strongyloidea</taxon>
        <taxon>Metastrongylidae</taxon>
        <taxon>Dictyocaulus</taxon>
    </lineage>
</organism>
<name>A0A0D8XC81_DICVI</name>
<dbReference type="Proteomes" id="UP000053766">
    <property type="component" value="Unassembled WGS sequence"/>
</dbReference>
<evidence type="ECO:0000313" key="1">
    <source>
        <dbReference type="EMBL" id="KJH42193.1"/>
    </source>
</evidence>
<proteinExistence type="predicted"/>
<sequence>MGEFMFYVVNMYIEDFEVKIAEFNVKNLSTYFVGYDGKVLKKEFACIECGFRNVSSSMRLNLTFIAAIIRLFFTS</sequence>
<gene>
    <name evidence="1" type="ORF">DICVIV_11817</name>
</gene>
<protein>
    <submittedName>
        <fullName evidence="1">Uncharacterized protein</fullName>
    </submittedName>
</protein>
<accession>A0A0D8XC81</accession>
<dbReference type="AlphaFoldDB" id="A0A0D8XC81"/>
<reference evidence="2" key="2">
    <citation type="journal article" date="2016" name="Sci. Rep.">
        <title>Dictyocaulus viviparus genome, variome and transcriptome elucidate lungworm biology and support future intervention.</title>
        <authorList>
            <person name="McNulty S.N."/>
            <person name="Strube C."/>
            <person name="Rosa B.A."/>
            <person name="Martin J.C."/>
            <person name="Tyagi R."/>
            <person name="Choi Y.J."/>
            <person name="Wang Q."/>
            <person name="Hallsworth Pepin K."/>
            <person name="Zhang X."/>
            <person name="Ozersky P."/>
            <person name="Wilson R.K."/>
            <person name="Sternberg P.W."/>
            <person name="Gasser R.B."/>
            <person name="Mitreva M."/>
        </authorList>
    </citation>
    <scope>NUCLEOTIDE SEQUENCE [LARGE SCALE GENOMIC DNA]</scope>
    <source>
        <strain evidence="2">HannoverDv2000</strain>
    </source>
</reference>
<keyword evidence="2" id="KW-1185">Reference proteome</keyword>
<reference evidence="1 2" key="1">
    <citation type="submission" date="2013-11" db="EMBL/GenBank/DDBJ databases">
        <title>Draft genome of the bovine lungworm Dictyocaulus viviparus.</title>
        <authorList>
            <person name="Mitreva M."/>
        </authorList>
    </citation>
    <scope>NUCLEOTIDE SEQUENCE [LARGE SCALE GENOMIC DNA]</scope>
    <source>
        <strain evidence="1 2">HannoverDv2000</strain>
    </source>
</reference>
<evidence type="ECO:0000313" key="2">
    <source>
        <dbReference type="Proteomes" id="UP000053766"/>
    </source>
</evidence>